<evidence type="ECO:0000256" key="4">
    <source>
        <dbReference type="ARBA" id="ARBA00022723"/>
    </source>
</evidence>
<keyword evidence="7 12" id="KW-0411">Iron-sulfur</keyword>
<dbReference type="Gene3D" id="3.20.20.70">
    <property type="entry name" value="Aldolase class I"/>
    <property type="match status" value="1"/>
</dbReference>
<dbReference type="AlphaFoldDB" id="A0AA41UI29"/>
<feature type="binding site" evidence="12">
    <location>
        <position position="263"/>
    </location>
    <ligand>
        <name>[4Fe-4S] cluster</name>
        <dbReference type="ChEBI" id="CHEBI:49883"/>
        <label>2</label>
        <note>4Fe-4S-substrate</note>
    </ligand>
</feature>
<dbReference type="Proteomes" id="UP001165427">
    <property type="component" value="Unassembled WGS sequence"/>
</dbReference>
<evidence type="ECO:0000256" key="1">
    <source>
        <dbReference type="ARBA" id="ARBA00012167"/>
    </source>
</evidence>
<dbReference type="NCBIfam" id="TIGR02666">
    <property type="entry name" value="moaA"/>
    <property type="match status" value="1"/>
</dbReference>
<keyword evidence="5 12" id="KW-0547">Nucleotide-binding</keyword>
<comment type="catalytic activity">
    <reaction evidence="11 12">
        <text>GTP + AH2 + S-adenosyl-L-methionine = (8S)-3',8-cyclo-7,8-dihydroguanosine 5'-triphosphate + 5'-deoxyadenosine + L-methionine + A + H(+)</text>
        <dbReference type="Rhea" id="RHEA:49576"/>
        <dbReference type="ChEBI" id="CHEBI:13193"/>
        <dbReference type="ChEBI" id="CHEBI:15378"/>
        <dbReference type="ChEBI" id="CHEBI:17319"/>
        <dbReference type="ChEBI" id="CHEBI:17499"/>
        <dbReference type="ChEBI" id="CHEBI:37565"/>
        <dbReference type="ChEBI" id="CHEBI:57844"/>
        <dbReference type="ChEBI" id="CHEBI:59789"/>
        <dbReference type="ChEBI" id="CHEBI:131766"/>
        <dbReference type="EC" id="4.1.99.22"/>
    </reaction>
</comment>
<dbReference type="InterPro" id="IPR013483">
    <property type="entry name" value="MoaA"/>
</dbReference>
<keyword evidence="9 12" id="KW-0501">Molybdenum cofactor biosynthesis</keyword>
<dbReference type="InterPro" id="IPR007197">
    <property type="entry name" value="rSAM"/>
</dbReference>
<dbReference type="GO" id="GO:0061799">
    <property type="term" value="F:cyclic pyranopterin monophosphate synthase activity"/>
    <property type="evidence" value="ECO:0007669"/>
    <property type="project" value="TreeGrafter"/>
</dbReference>
<dbReference type="SFLD" id="SFLDG01383">
    <property type="entry name" value="cyclic_pyranopterin_phosphate"/>
    <property type="match status" value="1"/>
</dbReference>
<dbReference type="SFLD" id="SFLDG01067">
    <property type="entry name" value="SPASM/twitch_domain_containing"/>
    <property type="match status" value="1"/>
</dbReference>
<feature type="binding site" evidence="12">
    <location>
        <position position="28"/>
    </location>
    <ligand>
        <name>[4Fe-4S] cluster</name>
        <dbReference type="ChEBI" id="CHEBI:49883"/>
        <label>1</label>
        <note>4Fe-4S-S-AdoMet</note>
    </ligand>
</feature>
<dbReference type="InterPro" id="IPR058240">
    <property type="entry name" value="rSAM_sf"/>
</dbReference>
<feature type="binding site" evidence="12">
    <location>
        <position position="277"/>
    </location>
    <ligand>
        <name>[4Fe-4S] cluster</name>
        <dbReference type="ChEBI" id="CHEBI:49883"/>
        <label>2</label>
        <note>4Fe-4S-substrate</note>
    </ligand>
</feature>
<name>A0AA41UI29_9BACT</name>
<dbReference type="SUPFAM" id="SSF102114">
    <property type="entry name" value="Radical SAM enzymes"/>
    <property type="match status" value="1"/>
</dbReference>
<comment type="subunit">
    <text evidence="12">Monomer and homodimer.</text>
</comment>
<dbReference type="RefSeq" id="WP_246904334.1">
    <property type="nucleotide sequence ID" value="NZ_JALJRB010000006.1"/>
</dbReference>
<keyword evidence="2 12" id="KW-0004">4Fe-4S</keyword>
<evidence type="ECO:0000256" key="7">
    <source>
        <dbReference type="ARBA" id="ARBA00023014"/>
    </source>
</evidence>
<keyword evidence="15" id="KW-1185">Reference proteome</keyword>
<evidence type="ECO:0000256" key="8">
    <source>
        <dbReference type="ARBA" id="ARBA00023134"/>
    </source>
</evidence>
<dbReference type="EMBL" id="JALJRB010000006">
    <property type="protein sequence ID" value="MCJ8500310.1"/>
    <property type="molecule type" value="Genomic_DNA"/>
</dbReference>
<dbReference type="Pfam" id="PF04055">
    <property type="entry name" value="Radical_SAM"/>
    <property type="match status" value="1"/>
</dbReference>
<keyword evidence="3 12" id="KW-0949">S-adenosyl-L-methionine</keyword>
<dbReference type="GO" id="GO:0061798">
    <property type="term" value="F:GTP 3',8'-cyclase activity"/>
    <property type="evidence" value="ECO:0007669"/>
    <property type="project" value="UniProtKB-UniRule"/>
</dbReference>
<dbReference type="SFLD" id="SFLDG01386">
    <property type="entry name" value="main_SPASM_domain-containing"/>
    <property type="match status" value="1"/>
</dbReference>
<dbReference type="EC" id="4.1.99.22" evidence="1 12"/>
<feature type="binding site" evidence="12">
    <location>
        <position position="125"/>
    </location>
    <ligand>
        <name>S-adenosyl-L-methionine</name>
        <dbReference type="ChEBI" id="CHEBI:59789"/>
    </ligand>
</feature>
<keyword evidence="4 12" id="KW-0479">Metal-binding</keyword>
<dbReference type="InterPro" id="IPR050105">
    <property type="entry name" value="MoCo_biosynth_MoaA/MoaC"/>
</dbReference>
<feature type="binding site" evidence="12">
    <location>
        <begin position="265"/>
        <end position="267"/>
    </location>
    <ligand>
        <name>GTP</name>
        <dbReference type="ChEBI" id="CHEBI:37565"/>
    </ligand>
</feature>
<comment type="caution">
    <text evidence="14">The sequence shown here is derived from an EMBL/GenBank/DDBJ whole genome shotgun (WGS) entry which is preliminary data.</text>
</comment>
<keyword evidence="10 12" id="KW-0456">Lyase</keyword>
<dbReference type="Pfam" id="PF06463">
    <property type="entry name" value="Mob_synth_C"/>
    <property type="match status" value="1"/>
</dbReference>
<evidence type="ECO:0000256" key="6">
    <source>
        <dbReference type="ARBA" id="ARBA00023004"/>
    </source>
</evidence>
<evidence type="ECO:0000256" key="11">
    <source>
        <dbReference type="ARBA" id="ARBA00048697"/>
    </source>
</evidence>
<dbReference type="PANTHER" id="PTHR22960">
    <property type="entry name" value="MOLYBDOPTERIN COFACTOR SYNTHESIS PROTEIN A"/>
    <property type="match status" value="1"/>
</dbReference>
<dbReference type="HAMAP" id="MF_01225_B">
    <property type="entry name" value="MoaA_B"/>
    <property type="match status" value="1"/>
</dbReference>
<feature type="binding site" evidence="12">
    <location>
        <position position="74"/>
    </location>
    <ligand>
        <name>S-adenosyl-L-methionine</name>
        <dbReference type="ChEBI" id="CHEBI:59789"/>
    </ligand>
</feature>
<feature type="domain" description="Radical SAM core" evidence="13">
    <location>
        <begin position="12"/>
        <end position="225"/>
    </location>
</feature>
<feature type="binding site" evidence="12">
    <location>
        <position position="196"/>
    </location>
    <ligand>
        <name>S-adenosyl-L-methionine</name>
        <dbReference type="ChEBI" id="CHEBI:59789"/>
    </ligand>
</feature>
<dbReference type="GO" id="GO:0006777">
    <property type="term" value="P:Mo-molybdopterin cofactor biosynthetic process"/>
    <property type="evidence" value="ECO:0007669"/>
    <property type="project" value="UniProtKB-UniRule"/>
</dbReference>
<feature type="binding site" evidence="12">
    <location>
        <position position="35"/>
    </location>
    <ligand>
        <name>[4Fe-4S] cluster</name>
        <dbReference type="ChEBI" id="CHEBI:49883"/>
        <label>1</label>
        <note>4Fe-4S-S-AdoMet</note>
    </ligand>
</feature>
<dbReference type="SFLD" id="SFLDS00029">
    <property type="entry name" value="Radical_SAM"/>
    <property type="match status" value="1"/>
</dbReference>
<dbReference type="PROSITE" id="PS01305">
    <property type="entry name" value="MOAA_NIFB_PQQE"/>
    <property type="match status" value="1"/>
</dbReference>
<evidence type="ECO:0000256" key="10">
    <source>
        <dbReference type="ARBA" id="ARBA00023239"/>
    </source>
</evidence>
<evidence type="ECO:0000313" key="14">
    <source>
        <dbReference type="EMBL" id="MCJ8500310.1"/>
    </source>
</evidence>
<reference evidence="14" key="1">
    <citation type="submission" date="2022-04" db="EMBL/GenBank/DDBJ databases">
        <title>Desulfatitalea alkaliphila sp. nov., a novel anaerobic sulfate-reducing bacterium isolated from terrestrial mud volcano, Taman Peninsula, Russia.</title>
        <authorList>
            <person name="Khomyakova M.A."/>
            <person name="Merkel A.Y."/>
            <person name="Slobodkin A.I."/>
        </authorList>
    </citation>
    <scope>NUCLEOTIDE SEQUENCE</scope>
    <source>
        <strain evidence="14">M08but</strain>
    </source>
</reference>
<evidence type="ECO:0000256" key="5">
    <source>
        <dbReference type="ARBA" id="ARBA00022741"/>
    </source>
</evidence>
<feature type="binding site" evidence="12">
    <location>
        <position position="32"/>
    </location>
    <ligand>
        <name>[4Fe-4S] cluster</name>
        <dbReference type="ChEBI" id="CHEBI:49883"/>
        <label>1</label>
        <note>4Fe-4S-S-AdoMet</note>
    </ligand>
</feature>
<evidence type="ECO:0000256" key="2">
    <source>
        <dbReference type="ARBA" id="ARBA00022485"/>
    </source>
</evidence>
<dbReference type="InterPro" id="IPR000385">
    <property type="entry name" value="MoaA_NifB_PqqE_Fe-S-bd_CS"/>
</dbReference>
<dbReference type="PANTHER" id="PTHR22960:SF0">
    <property type="entry name" value="MOLYBDENUM COFACTOR BIOSYNTHESIS PROTEIN 1"/>
    <property type="match status" value="1"/>
</dbReference>
<feature type="binding site" evidence="12">
    <location>
        <position position="101"/>
    </location>
    <ligand>
        <name>GTP</name>
        <dbReference type="ChEBI" id="CHEBI:37565"/>
    </ligand>
</feature>
<gene>
    <name evidence="12 14" type="primary">moaA</name>
    <name evidence="14" type="ORF">MRX98_06960</name>
</gene>
<evidence type="ECO:0000256" key="12">
    <source>
        <dbReference type="HAMAP-Rule" id="MF_01225"/>
    </source>
</evidence>
<evidence type="ECO:0000256" key="3">
    <source>
        <dbReference type="ARBA" id="ARBA00022691"/>
    </source>
</evidence>
<dbReference type="GO" id="GO:0005525">
    <property type="term" value="F:GTP binding"/>
    <property type="evidence" value="ECO:0007669"/>
    <property type="project" value="UniProtKB-UniRule"/>
</dbReference>
<evidence type="ECO:0000256" key="9">
    <source>
        <dbReference type="ARBA" id="ARBA00023150"/>
    </source>
</evidence>
<comment type="similarity">
    <text evidence="12">Belongs to the radical SAM superfamily. MoaA family.</text>
</comment>
<proteinExistence type="inferred from homology"/>
<feature type="binding site" evidence="12">
    <location>
        <position position="70"/>
    </location>
    <ligand>
        <name>GTP</name>
        <dbReference type="ChEBI" id="CHEBI:37565"/>
    </ligand>
</feature>
<dbReference type="GO" id="GO:0051539">
    <property type="term" value="F:4 iron, 4 sulfur cluster binding"/>
    <property type="evidence" value="ECO:0007669"/>
    <property type="project" value="UniProtKB-UniRule"/>
</dbReference>
<keyword evidence="8 12" id="KW-0342">GTP-binding</keyword>
<dbReference type="PROSITE" id="PS51918">
    <property type="entry name" value="RADICAL_SAM"/>
    <property type="match status" value="1"/>
</dbReference>
<dbReference type="GO" id="GO:0046872">
    <property type="term" value="F:metal ion binding"/>
    <property type="evidence" value="ECO:0007669"/>
    <property type="project" value="UniProtKB-KW"/>
</dbReference>
<feature type="binding site" evidence="12">
    <location>
        <position position="162"/>
    </location>
    <ligand>
        <name>GTP</name>
        <dbReference type="ChEBI" id="CHEBI:37565"/>
    </ligand>
</feature>
<dbReference type="GO" id="GO:1904047">
    <property type="term" value="F:S-adenosyl-L-methionine binding"/>
    <property type="evidence" value="ECO:0007669"/>
    <property type="project" value="UniProtKB-UniRule"/>
</dbReference>
<dbReference type="InterPro" id="IPR010505">
    <property type="entry name" value="MoaA_twitch"/>
</dbReference>
<comment type="function">
    <text evidence="12">Catalyzes the cyclization of GTP to (8S)-3',8-cyclo-7,8-dihydroguanosine 5'-triphosphate.</text>
</comment>
<keyword evidence="6 12" id="KW-0408">Iron</keyword>
<feature type="binding site" evidence="12">
    <location>
        <position position="21"/>
    </location>
    <ligand>
        <name>GTP</name>
        <dbReference type="ChEBI" id="CHEBI:37565"/>
    </ligand>
</feature>
<protein>
    <recommendedName>
        <fullName evidence="1 12">GTP 3',8-cyclase</fullName>
        <ecNumber evidence="1 12">4.1.99.22</ecNumber>
    </recommendedName>
    <alternativeName>
        <fullName evidence="12">Molybdenum cofactor biosynthesis protein A</fullName>
    </alternativeName>
</protein>
<feature type="binding site" evidence="12">
    <location>
        <position position="260"/>
    </location>
    <ligand>
        <name>[4Fe-4S] cluster</name>
        <dbReference type="ChEBI" id="CHEBI:49883"/>
        <label>2</label>
        <note>4Fe-4S-substrate</note>
    </ligand>
</feature>
<dbReference type="NCBIfam" id="NF001199">
    <property type="entry name" value="PRK00164.2-1"/>
    <property type="match status" value="1"/>
</dbReference>
<evidence type="ECO:0000313" key="15">
    <source>
        <dbReference type="Proteomes" id="UP001165427"/>
    </source>
</evidence>
<dbReference type="InterPro" id="IPR040064">
    <property type="entry name" value="MoaA-like"/>
</dbReference>
<dbReference type="CDD" id="cd21117">
    <property type="entry name" value="Twitch_MoaA"/>
    <property type="match status" value="1"/>
</dbReference>
<accession>A0AA41UI29</accession>
<sequence>MTDRKEKVLLDGCKRPVSYMRVSVTDRCNLRCRYCMTHQTRWLPRDQVLTLEEILRVVRIAVDAGITKVRLTGGEPLHRKGVLGLVERVSRLEGLQDLSLTTNGTLLAEKARALRRAGLRRVNISLDTLDAEMFHRLTGADLFERVWQGIMAAADEGFAPVKINTVVMRDFNAAQLERLADLSRQYPFHIRFIEYMPIGIDPHESDDRFMPMTEVRQRLERMGPLEPIANGPSDGPAARFRFVGAPGEVGFIGAMSHHFCSRCNRIRLTADGHLRPCLLSDEQVDVISTLRRGGTDADIRDLIVATLAHKGSEHHLRFCGNRMVRTRMVSIGG</sequence>
<organism evidence="14 15">
    <name type="scientific">Desulfatitalea alkaliphila</name>
    <dbReference type="NCBI Taxonomy" id="2929485"/>
    <lineage>
        <taxon>Bacteria</taxon>
        <taxon>Pseudomonadati</taxon>
        <taxon>Thermodesulfobacteriota</taxon>
        <taxon>Desulfobacteria</taxon>
        <taxon>Desulfobacterales</taxon>
        <taxon>Desulfosarcinaceae</taxon>
        <taxon>Desulfatitalea</taxon>
    </lineage>
</organism>
<comment type="pathway">
    <text evidence="12">Cofactor biosynthesis; molybdopterin biosynthesis.</text>
</comment>
<evidence type="ECO:0000259" key="13">
    <source>
        <dbReference type="PROSITE" id="PS51918"/>
    </source>
</evidence>
<comment type="cofactor">
    <cofactor evidence="12">
        <name>[4Fe-4S] cluster</name>
        <dbReference type="ChEBI" id="CHEBI:49883"/>
    </cofactor>
    <text evidence="12">Binds 2 [4Fe-4S] clusters. Binds 1 [4Fe-4S] cluster coordinated with 3 cysteines and an exchangeable S-adenosyl-L-methionine and 1 [4Fe-4S] cluster coordinated with 3 cysteines and the GTP-derived substrate.</text>
</comment>
<dbReference type="InterPro" id="IPR013785">
    <property type="entry name" value="Aldolase_TIM"/>
</dbReference>
<dbReference type="SMART" id="SM00729">
    <property type="entry name" value="Elp3"/>
    <property type="match status" value="1"/>
</dbReference>
<feature type="binding site" evidence="12">
    <location>
        <position position="34"/>
    </location>
    <ligand>
        <name>S-adenosyl-L-methionine</name>
        <dbReference type="ChEBI" id="CHEBI:59789"/>
    </ligand>
</feature>
<dbReference type="CDD" id="cd01335">
    <property type="entry name" value="Radical_SAM"/>
    <property type="match status" value="1"/>
</dbReference>
<dbReference type="InterPro" id="IPR006638">
    <property type="entry name" value="Elp3/MiaA/NifB-like_rSAM"/>
</dbReference>